<dbReference type="RefSeq" id="WP_380084257.1">
    <property type="nucleotide sequence ID" value="NZ_JBHSWD010000006.1"/>
</dbReference>
<organism evidence="2 3">
    <name type="scientific">Deinococcus lacus</name>
    <dbReference type="NCBI Taxonomy" id="392561"/>
    <lineage>
        <taxon>Bacteria</taxon>
        <taxon>Thermotogati</taxon>
        <taxon>Deinococcota</taxon>
        <taxon>Deinococci</taxon>
        <taxon>Deinococcales</taxon>
        <taxon>Deinococcaceae</taxon>
        <taxon>Deinococcus</taxon>
    </lineage>
</organism>
<dbReference type="EMBL" id="JBHSWD010000006">
    <property type="protein sequence ID" value="MFC6593184.1"/>
    <property type="molecule type" value="Genomic_DNA"/>
</dbReference>
<keyword evidence="3" id="KW-1185">Reference proteome</keyword>
<feature type="chain" id="PRO_5045889519" evidence="1">
    <location>
        <begin position="18"/>
        <end position="130"/>
    </location>
</feature>
<proteinExistence type="predicted"/>
<sequence length="130" mass="14126">MKKWILLTLLTTGVAGAAPNPDALAICYTFSGNKVLKTGPCVVSSGYGAGGSYQTIHFQNKEYATESATEMTSSGVTRTVWTTLNGGKGIEYVRDARWYTINKGALYPDGDYLYCTKTPDGKTDICVKYR</sequence>
<protein>
    <submittedName>
        <fullName evidence="2">Uncharacterized protein</fullName>
    </submittedName>
</protein>
<evidence type="ECO:0000313" key="3">
    <source>
        <dbReference type="Proteomes" id="UP001596297"/>
    </source>
</evidence>
<keyword evidence="1" id="KW-0732">Signal</keyword>
<evidence type="ECO:0000313" key="2">
    <source>
        <dbReference type="EMBL" id="MFC6593184.1"/>
    </source>
</evidence>
<gene>
    <name evidence="2" type="ORF">ACFP81_14955</name>
</gene>
<reference evidence="3" key="1">
    <citation type="journal article" date="2019" name="Int. J. Syst. Evol. Microbiol.">
        <title>The Global Catalogue of Microorganisms (GCM) 10K type strain sequencing project: providing services to taxonomists for standard genome sequencing and annotation.</title>
        <authorList>
            <consortium name="The Broad Institute Genomics Platform"/>
            <consortium name="The Broad Institute Genome Sequencing Center for Infectious Disease"/>
            <person name="Wu L."/>
            <person name="Ma J."/>
        </authorList>
    </citation>
    <scope>NUCLEOTIDE SEQUENCE [LARGE SCALE GENOMIC DNA]</scope>
    <source>
        <strain evidence="3">CGMCC 1.15772</strain>
    </source>
</reference>
<name>A0ABW1YFR6_9DEIO</name>
<dbReference type="Proteomes" id="UP001596297">
    <property type="component" value="Unassembled WGS sequence"/>
</dbReference>
<accession>A0ABW1YFR6</accession>
<evidence type="ECO:0000256" key="1">
    <source>
        <dbReference type="SAM" id="SignalP"/>
    </source>
</evidence>
<feature type="signal peptide" evidence="1">
    <location>
        <begin position="1"/>
        <end position="17"/>
    </location>
</feature>
<comment type="caution">
    <text evidence="2">The sequence shown here is derived from an EMBL/GenBank/DDBJ whole genome shotgun (WGS) entry which is preliminary data.</text>
</comment>